<organism evidence="4 5">
    <name type="scientific">Elysia crispata</name>
    <name type="common">lettuce slug</name>
    <dbReference type="NCBI Taxonomy" id="231223"/>
    <lineage>
        <taxon>Eukaryota</taxon>
        <taxon>Metazoa</taxon>
        <taxon>Spiralia</taxon>
        <taxon>Lophotrochozoa</taxon>
        <taxon>Mollusca</taxon>
        <taxon>Gastropoda</taxon>
        <taxon>Heterobranchia</taxon>
        <taxon>Euthyneura</taxon>
        <taxon>Panpulmonata</taxon>
        <taxon>Sacoglossa</taxon>
        <taxon>Placobranchoidea</taxon>
        <taxon>Plakobranchidae</taxon>
        <taxon>Elysia</taxon>
    </lineage>
</organism>
<dbReference type="InterPro" id="IPR036024">
    <property type="entry name" value="Somatomedin_B-like_dom_sf"/>
</dbReference>
<evidence type="ECO:0000259" key="3">
    <source>
        <dbReference type="PROSITE" id="PS50958"/>
    </source>
</evidence>
<proteinExistence type="predicted"/>
<name>A0AAE1A2Q6_9GAST</name>
<sequence length="567" mass="64332">MAIQQFLIFAYVFTASTCAATIEPIRRSGQTLAYSPSETTDFSTTHISTDTSFIYLRKKVTVLYQDSECRHMATDFVYRKNLCLGARDPESYLQVARSRYSCLNRCGEAPKFGSETPECGCDAICGLFGDCCKDMAEMCPELYSIGQAEYSTLPKNMRRECIRYSVVDINTKLVFNNFATFKAYKSTDVSAYFIPKVAGLTCSPVNSSGTARYPSALQTLPLCRVVKVEDAVTPYHRPCENHQILNCRCEDGNFLKDHVHNVCLGENNYQRSLYRFPLWDRQAKLANDLPPQNQKCIRRGVSAYGIVRPRIGEDKTPDIVIRMRIIPILRHHQNSSPRTDQEVDFSEEEEIFVLEETKVGLVVQLSGTLERRFFCPSMRSRLQDCRLEECAEGGLVWAAHDVHGQRPHRSCIVPVGARVLHKDGYSHVPLCTCLGVMAALEDLDLWKIRITRNQDTDCFLRLKSIPKKHKPFDEIYDFTEADSLLEGSPFSTTLSDEPGSSSLLKRLARISQSCPDDRGLDFQVCFIHTDADKDTEMESQSCLRWGLPDHNGSLASIVFNLQKPWRY</sequence>
<dbReference type="Gene3D" id="4.10.410.20">
    <property type="match status" value="1"/>
</dbReference>
<dbReference type="PROSITE" id="PS50958">
    <property type="entry name" value="SMB_2"/>
    <property type="match status" value="1"/>
</dbReference>
<evidence type="ECO:0000256" key="1">
    <source>
        <dbReference type="ARBA" id="ARBA00023157"/>
    </source>
</evidence>
<evidence type="ECO:0000313" key="4">
    <source>
        <dbReference type="EMBL" id="KAK3780095.1"/>
    </source>
</evidence>
<gene>
    <name evidence="4" type="ORF">RRG08_036622</name>
</gene>
<evidence type="ECO:0000256" key="2">
    <source>
        <dbReference type="SAM" id="SignalP"/>
    </source>
</evidence>
<keyword evidence="1" id="KW-1015">Disulfide bond</keyword>
<reference evidence="4" key="1">
    <citation type="journal article" date="2023" name="G3 (Bethesda)">
        <title>A reference genome for the long-term kleptoplast-retaining sea slug Elysia crispata morphotype clarki.</title>
        <authorList>
            <person name="Eastman K.E."/>
            <person name="Pendleton A.L."/>
            <person name="Shaikh M.A."/>
            <person name="Suttiyut T."/>
            <person name="Ogas R."/>
            <person name="Tomko P."/>
            <person name="Gavelis G."/>
            <person name="Widhalm J.R."/>
            <person name="Wisecaver J.H."/>
        </authorList>
    </citation>
    <scope>NUCLEOTIDE SEQUENCE</scope>
    <source>
        <strain evidence="4">ECLA1</strain>
    </source>
</reference>
<dbReference type="Pfam" id="PF01033">
    <property type="entry name" value="Somatomedin_B"/>
    <property type="match status" value="1"/>
</dbReference>
<comment type="caution">
    <text evidence="4">The sequence shown here is derived from an EMBL/GenBank/DDBJ whole genome shotgun (WGS) entry which is preliminary data.</text>
</comment>
<dbReference type="AlphaFoldDB" id="A0AAE1A2Q6"/>
<evidence type="ECO:0000313" key="5">
    <source>
        <dbReference type="Proteomes" id="UP001283361"/>
    </source>
</evidence>
<dbReference type="InterPro" id="IPR001212">
    <property type="entry name" value="Somatomedin_B_dom"/>
</dbReference>
<keyword evidence="2" id="KW-0732">Signal</keyword>
<dbReference type="Proteomes" id="UP001283361">
    <property type="component" value="Unassembled WGS sequence"/>
</dbReference>
<feature type="signal peptide" evidence="2">
    <location>
        <begin position="1"/>
        <end position="19"/>
    </location>
</feature>
<feature type="chain" id="PRO_5042164871" description="SMB domain-containing protein" evidence="2">
    <location>
        <begin position="20"/>
        <end position="567"/>
    </location>
</feature>
<protein>
    <recommendedName>
        <fullName evidence="3">SMB domain-containing protein</fullName>
    </recommendedName>
</protein>
<dbReference type="SUPFAM" id="SSF90188">
    <property type="entry name" value="Somatomedin B domain"/>
    <property type="match status" value="1"/>
</dbReference>
<dbReference type="EMBL" id="JAWDGP010002760">
    <property type="protein sequence ID" value="KAK3780095.1"/>
    <property type="molecule type" value="Genomic_DNA"/>
</dbReference>
<feature type="domain" description="SMB" evidence="3">
    <location>
        <begin position="98"/>
        <end position="143"/>
    </location>
</feature>
<accession>A0AAE1A2Q6</accession>
<keyword evidence="5" id="KW-1185">Reference proteome</keyword>